<keyword evidence="1" id="KW-0812">Transmembrane</keyword>
<accession>A0ABS1WK86</accession>
<protein>
    <submittedName>
        <fullName evidence="2">Uncharacterized protein</fullName>
    </submittedName>
</protein>
<dbReference type="Proteomes" id="UP000605013">
    <property type="component" value="Unassembled WGS sequence"/>
</dbReference>
<evidence type="ECO:0000256" key="1">
    <source>
        <dbReference type="SAM" id="Phobius"/>
    </source>
</evidence>
<dbReference type="RefSeq" id="WP_054851340.1">
    <property type="nucleotide sequence ID" value="NZ_JAEMEF010000004.1"/>
</dbReference>
<keyword evidence="3" id="KW-1185">Reference proteome</keyword>
<comment type="caution">
    <text evidence="2">The sequence shown here is derived from an EMBL/GenBank/DDBJ whole genome shotgun (WGS) entry which is preliminary data.</text>
</comment>
<sequence>MLEAFAIAYFIKQIKLVADQKGIKPGKWIAGTVITWIVVEALIIITAFMTLDLSQDDLIMVAIPAILVSAASAYFILEQLKKQPAVKPTEL</sequence>
<keyword evidence="1" id="KW-1133">Transmembrane helix</keyword>
<evidence type="ECO:0000313" key="3">
    <source>
        <dbReference type="Proteomes" id="UP000605013"/>
    </source>
</evidence>
<feature type="transmembrane region" description="Helical" evidence="1">
    <location>
        <begin position="28"/>
        <end position="51"/>
    </location>
</feature>
<organism evidence="2 3">
    <name type="scientific">Olleya sediminilitoris</name>
    <dbReference type="NCBI Taxonomy" id="2795739"/>
    <lineage>
        <taxon>Bacteria</taxon>
        <taxon>Pseudomonadati</taxon>
        <taxon>Bacteroidota</taxon>
        <taxon>Flavobacteriia</taxon>
        <taxon>Flavobacteriales</taxon>
        <taxon>Flavobacteriaceae</taxon>
    </lineage>
</organism>
<evidence type="ECO:0000313" key="2">
    <source>
        <dbReference type="EMBL" id="MBL7559535.1"/>
    </source>
</evidence>
<feature type="transmembrane region" description="Helical" evidence="1">
    <location>
        <begin position="57"/>
        <end position="77"/>
    </location>
</feature>
<gene>
    <name evidence="2" type="ORF">JAO71_06915</name>
</gene>
<reference evidence="2 3" key="1">
    <citation type="submission" date="2020-12" db="EMBL/GenBank/DDBJ databases">
        <title>Olleya sediminilitoris sp. nov., isolated from a tidal flat.</title>
        <authorList>
            <person name="Park S."/>
            <person name="Yoon J.-H."/>
        </authorList>
    </citation>
    <scope>NUCLEOTIDE SEQUENCE [LARGE SCALE GENOMIC DNA]</scope>
    <source>
        <strain evidence="2 3">YSTF-M6</strain>
    </source>
</reference>
<proteinExistence type="predicted"/>
<keyword evidence="1" id="KW-0472">Membrane</keyword>
<name>A0ABS1WK86_9FLAO</name>
<dbReference type="EMBL" id="JAEMEF010000004">
    <property type="protein sequence ID" value="MBL7559535.1"/>
    <property type="molecule type" value="Genomic_DNA"/>
</dbReference>